<sequence>MDRSMIDVASGGALIDKTPAVARLLISNMASNTQQFGVKGGVGTLRNLAFDDQRLENQLTELTSLVRQLAAGQHQQAVQRVCGICTLVEHLTCMCPTLYEFETESTKCVGTLGGGHQYGSAAYNAKVWTNWDHAGSESSQLSTVGTKIPGTSTPPTAELANATAGE</sequence>
<dbReference type="EMBL" id="QJKJ01003536">
    <property type="protein sequence ID" value="RDX97982.1"/>
    <property type="molecule type" value="Genomic_DNA"/>
</dbReference>
<evidence type="ECO:0000313" key="2">
    <source>
        <dbReference type="EMBL" id="RDX97982.1"/>
    </source>
</evidence>
<feature type="compositionally biased region" description="Polar residues" evidence="1">
    <location>
        <begin position="137"/>
        <end position="155"/>
    </location>
</feature>
<protein>
    <submittedName>
        <fullName evidence="2">Uncharacterized protein</fullName>
    </submittedName>
</protein>
<dbReference type="OrthoDB" id="778454at2759"/>
<reference evidence="2" key="1">
    <citation type="submission" date="2018-05" db="EMBL/GenBank/DDBJ databases">
        <title>Draft genome of Mucuna pruriens seed.</title>
        <authorList>
            <person name="Nnadi N.E."/>
            <person name="Vos R."/>
            <person name="Hasami M.H."/>
            <person name="Devisetty U.K."/>
            <person name="Aguiy J.C."/>
        </authorList>
    </citation>
    <scope>NUCLEOTIDE SEQUENCE [LARGE SCALE GENOMIC DNA]</scope>
    <source>
        <strain evidence="2">JCA_2017</strain>
    </source>
</reference>
<dbReference type="AlphaFoldDB" id="A0A371H581"/>
<feature type="region of interest" description="Disordered" evidence="1">
    <location>
        <begin position="137"/>
        <end position="166"/>
    </location>
</feature>
<organism evidence="2 3">
    <name type="scientific">Mucuna pruriens</name>
    <name type="common">Velvet bean</name>
    <name type="synonym">Dolichos pruriens</name>
    <dbReference type="NCBI Taxonomy" id="157652"/>
    <lineage>
        <taxon>Eukaryota</taxon>
        <taxon>Viridiplantae</taxon>
        <taxon>Streptophyta</taxon>
        <taxon>Embryophyta</taxon>
        <taxon>Tracheophyta</taxon>
        <taxon>Spermatophyta</taxon>
        <taxon>Magnoliopsida</taxon>
        <taxon>eudicotyledons</taxon>
        <taxon>Gunneridae</taxon>
        <taxon>Pentapetalae</taxon>
        <taxon>rosids</taxon>
        <taxon>fabids</taxon>
        <taxon>Fabales</taxon>
        <taxon>Fabaceae</taxon>
        <taxon>Papilionoideae</taxon>
        <taxon>50 kb inversion clade</taxon>
        <taxon>NPAAA clade</taxon>
        <taxon>indigoferoid/millettioid clade</taxon>
        <taxon>Phaseoleae</taxon>
        <taxon>Mucuna</taxon>
    </lineage>
</organism>
<name>A0A371H581_MUCPR</name>
<evidence type="ECO:0000256" key="1">
    <source>
        <dbReference type="SAM" id="MobiDB-lite"/>
    </source>
</evidence>
<proteinExistence type="predicted"/>
<gene>
    <name evidence="2" type="ORF">CR513_19172</name>
</gene>
<feature type="non-terminal residue" evidence="2">
    <location>
        <position position="1"/>
    </location>
</feature>
<dbReference type="Proteomes" id="UP000257109">
    <property type="component" value="Unassembled WGS sequence"/>
</dbReference>
<comment type="caution">
    <text evidence="2">The sequence shown here is derived from an EMBL/GenBank/DDBJ whole genome shotgun (WGS) entry which is preliminary data.</text>
</comment>
<keyword evidence="3" id="KW-1185">Reference proteome</keyword>
<accession>A0A371H581</accession>
<evidence type="ECO:0000313" key="3">
    <source>
        <dbReference type="Proteomes" id="UP000257109"/>
    </source>
</evidence>